<sequence>MLVGVVNPDASQAPYPGLIELFPGGMARDNVRQFLERRILHVQPSSYFIKNYFLYYQAMIAEDRVFTISP</sequence>
<gene>
    <name evidence="1" type="ORF">KL86DES1_10870</name>
</gene>
<dbReference type="AlphaFoldDB" id="A0A212L161"/>
<accession>A0A212L161</accession>
<evidence type="ECO:0000313" key="1">
    <source>
        <dbReference type="EMBL" id="SCM71109.1"/>
    </source>
</evidence>
<protein>
    <submittedName>
        <fullName evidence="1">Uncharacterized protein</fullName>
    </submittedName>
</protein>
<proteinExistence type="predicted"/>
<organism evidence="1">
    <name type="scientific">uncultured Desulfovibrio sp</name>
    <dbReference type="NCBI Taxonomy" id="167968"/>
    <lineage>
        <taxon>Bacteria</taxon>
        <taxon>Pseudomonadati</taxon>
        <taxon>Thermodesulfobacteriota</taxon>
        <taxon>Desulfovibrionia</taxon>
        <taxon>Desulfovibrionales</taxon>
        <taxon>Desulfovibrionaceae</taxon>
        <taxon>Desulfovibrio</taxon>
        <taxon>environmental samples</taxon>
    </lineage>
</organism>
<dbReference type="EMBL" id="FMJC01000001">
    <property type="protein sequence ID" value="SCM71109.1"/>
    <property type="molecule type" value="Genomic_DNA"/>
</dbReference>
<name>A0A212L161_9BACT</name>
<reference evidence="1" key="1">
    <citation type="submission" date="2016-08" db="EMBL/GenBank/DDBJ databases">
        <authorList>
            <person name="Seilhamer J.J."/>
        </authorList>
    </citation>
    <scope>NUCLEOTIDE SEQUENCE</scope>
    <source>
        <strain evidence="1">86-1</strain>
    </source>
</reference>